<reference evidence="1 2" key="1">
    <citation type="submission" date="2017-06" db="EMBL/GenBank/DDBJ databases">
        <authorList>
            <person name="Kim H.J."/>
            <person name="Triplett B.A."/>
        </authorList>
    </citation>
    <scope>NUCLEOTIDE SEQUENCE [LARGE SCALE GENOMIC DNA]</scope>
    <source>
        <strain evidence="1 2">MWH-VicM1</strain>
    </source>
</reference>
<evidence type="ECO:0000313" key="1">
    <source>
        <dbReference type="EMBL" id="SNC60262.1"/>
    </source>
</evidence>
<evidence type="ECO:0000313" key="2">
    <source>
        <dbReference type="Proteomes" id="UP000197215"/>
    </source>
</evidence>
<accession>A0A212T2J3</accession>
<dbReference type="EMBL" id="FYEX01000001">
    <property type="protein sequence ID" value="SNC60262.1"/>
    <property type="molecule type" value="Genomic_DNA"/>
</dbReference>
<sequence>MSEKHTDIIQETQDWVIKAVIGLNLCPFAKAVHVKEQIKYVVSEARSVEDLLEELAKELEYLAEVSPEKTDTTLLIHPYVLQDFLVYNDFLELADSLLEELKLDGELQIASFHPQYQFANTEFDDITNFTNRSPYPTLHLIREDSIDKAVEAFPEAEAIFETNMQTMEKLGLEGWKKLFPKP</sequence>
<organism evidence="1 2">
    <name type="scientific">Polynucleobacter victoriensis</name>
    <dbReference type="NCBI Taxonomy" id="2049319"/>
    <lineage>
        <taxon>Bacteria</taxon>
        <taxon>Pseudomonadati</taxon>
        <taxon>Pseudomonadota</taxon>
        <taxon>Betaproteobacteria</taxon>
        <taxon>Burkholderiales</taxon>
        <taxon>Burkholderiaceae</taxon>
        <taxon>Polynucleobacter</taxon>
    </lineage>
</organism>
<dbReference type="Pfam" id="PF07209">
    <property type="entry name" value="DUF1415"/>
    <property type="match status" value="1"/>
</dbReference>
<proteinExistence type="predicted"/>
<keyword evidence="2" id="KW-1185">Reference proteome</keyword>
<dbReference type="OrthoDB" id="277390at2"/>
<name>A0A212T2J3_9BURK</name>
<dbReference type="Proteomes" id="UP000197215">
    <property type="component" value="Unassembled WGS sequence"/>
</dbReference>
<dbReference type="AlphaFoldDB" id="A0A212T2J3"/>
<gene>
    <name evidence="1" type="ORF">SAMN06295916_0240</name>
</gene>
<evidence type="ECO:0008006" key="3">
    <source>
        <dbReference type="Google" id="ProtNLM"/>
    </source>
</evidence>
<protein>
    <recommendedName>
        <fullName evidence="3">DUF1415 domain-containing protein</fullName>
    </recommendedName>
</protein>
<dbReference type="InterPro" id="IPR009858">
    <property type="entry name" value="DUF1415"/>
</dbReference>
<dbReference type="RefSeq" id="WP_088812090.1">
    <property type="nucleotide sequence ID" value="NZ_FYEX01000001.1"/>
</dbReference>